<dbReference type="InterPro" id="IPR045628">
    <property type="entry name" value="Lhr_WH_dom"/>
</dbReference>
<gene>
    <name evidence="12" type="ORF">LX64_00629</name>
</gene>
<protein>
    <submittedName>
        <fullName evidence="12">ATP-dependent Lhr-like helicase</fullName>
    </submittedName>
</protein>
<reference evidence="12 13" key="1">
    <citation type="submission" date="2018-06" db="EMBL/GenBank/DDBJ databases">
        <title>Genomic Encyclopedia of Archaeal and Bacterial Type Strains, Phase II (KMG-II): from individual species to whole genera.</title>
        <authorList>
            <person name="Goeker M."/>
        </authorList>
    </citation>
    <scope>NUCLEOTIDE SEQUENCE [LARGE SCALE GENOMIC DNA]</scope>
    <source>
        <strain evidence="12 13">DSM 23857</strain>
    </source>
</reference>
<evidence type="ECO:0000256" key="3">
    <source>
        <dbReference type="ARBA" id="ARBA00022801"/>
    </source>
</evidence>
<keyword evidence="2" id="KW-0227">DNA damage</keyword>
<evidence type="ECO:0000256" key="4">
    <source>
        <dbReference type="ARBA" id="ARBA00022806"/>
    </source>
</evidence>
<evidence type="ECO:0000256" key="7">
    <source>
        <dbReference type="ARBA" id="ARBA00023204"/>
    </source>
</evidence>
<evidence type="ECO:0000259" key="10">
    <source>
        <dbReference type="PROSITE" id="PS51192"/>
    </source>
</evidence>
<organism evidence="12 13">
    <name type="scientific">Chitinophaga skermanii</name>
    <dbReference type="NCBI Taxonomy" id="331697"/>
    <lineage>
        <taxon>Bacteria</taxon>
        <taxon>Pseudomonadati</taxon>
        <taxon>Bacteroidota</taxon>
        <taxon>Chitinophagia</taxon>
        <taxon>Chitinophagales</taxon>
        <taxon>Chitinophagaceae</taxon>
        <taxon>Chitinophaga</taxon>
    </lineage>
</organism>
<keyword evidence="13" id="KW-1185">Reference proteome</keyword>
<comment type="caution">
    <text evidence="12">The sequence shown here is derived from an EMBL/GenBank/DDBJ whole genome shotgun (WGS) entry which is preliminary data.</text>
</comment>
<dbReference type="SMART" id="SM00490">
    <property type="entry name" value="HELICc"/>
    <property type="match status" value="1"/>
</dbReference>
<evidence type="ECO:0000256" key="5">
    <source>
        <dbReference type="ARBA" id="ARBA00022840"/>
    </source>
</evidence>
<dbReference type="Gene3D" id="3.40.50.300">
    <property type="entry name" value="P-loop containing nucleotide triphosphate hydrolases"/>
    <property type="match status" value="2"/>
</dbReference>
<accession>A0A327R4Z0</accession>
<proteinExistence type="inferred from homology"/>
<dbReference type="EMBL" id="QLLL01000001">
    <property type="protein sequence ID" value="RAJ11022.1"/>
    <property type="molecule type" value="Genomic_DNA"/>
</dbReference>
<dbReference type="PANTHER" id="PTHR47962">
    <property type="entry name" value="ATP-DEPENDENT HELICASE LHR-RELATED-RELATED"/>
    <property type="match status" value="1"/>
</dbReference>
<keyword evidence="5" id="KW-0067">ATP-binding</keyword>
<dbReference type="PROSITE" id="PS51192">
    <property type="entry name" value="HELICASE_ATP_BIND_1"/>
    <property type="match status" value="1"/>
</dbReference>
<sequence>MMSNSKGWNIITEWLAQKGQQPFAFQEEAWEHLLHGRSGLVNAPTGFGKTFSLFLGALIEWIDAHPTTYQQQQNNGLQLIWITPLRALAKDIGRAMEEVIAELNISWKVGIRSGDTSTQTRKAQQVQMPEVLIITPESMHILLSQKGYPKYFKHLRTVVCDEWHELLGSKRGVMVELALSRLRTLSPGLRTWGISATIGNLDEAMQVLLGPGNTDGMIVKADLHKQIELHSIIPPEIEKYPWAGHMGLKLLHQAIPIIEESRTTLLFTNTRMMAEMWYQEILRLYPEFAGLIALHHGSIDAELRMWVEEALHNGVLKLVVCTSSLDLGVDFRPVDTVIQVGSPKGVARFLQRAGRSGHSPNEVSKIWFLPTHALELVEAAALKTAMKEEVVESRQPVMLAWDVLLQYLVTLGVSDGFDPAIAFDEVKSTFCFQDIEHDEWLWILSFLTTGGEALYQYDEFKKLEITEEGLYACLSRKISMRHRLHIGTIVSDAMLKVKFMTGGYIGVIEEGFISRLSPGDFFTLSGRRLEYVMIKDMTVLVRKAGPGKSIVPSWNGGRVPLSANLGHMLRAKFNEASKAAKSKDIEIKSLSPLFELQNFLSYIPREDELLIENIYTKDGHHLFVYPFEGRLVHEVMAALLAYRISQLTPITFSIAMNDYGFELLSDQPIPLTQENAHQLLGMENLMIDLQTSVNATEMAKRKFRDIAVIAGLIFQGFPGKHKANRHLQSSSSLLFNVFKDYDPQNLLLRQAFNEAFFYQMEEARLREALERISHSKIILTTPTKLTPFCFPIKVDSLRETLTSEKLADRIKRMTLE</sequence>
<dbReference type="NCBIfam" id="TIGR04121">
    <property type="entry name" value="DEXH_lig_assoc"/>
    <property type="match status" value="1"/>
</dbReference>
<feature type="domain" description="Helicase ATP-binding" evidence="10">
    <location>
        <begin position="30"/>
        <end position="216"/>
    </location>
</feature>
<evidence type="ECO:0000313" key="13">
    <source>
        <dbReference type="Proteomes" id="UP000249547"/>
    </source>
</evidence>
<evidence type="ECO:0000256" key="2">
    <source>
        <dbReference type="ARBA" id="ARBA00022763"/>
    </source>
</evidence>
<keyword evidence="8" id="KW-0413">Isomerase</keyword>
<evidence type="ECO:0000313" key="12">
    <source>
        <dbReference type="EMBL" id="RAJ11022.1"/>
    </source>
</evidence>
<dbReference type="PROSITE" id="PS51194">
    <property type="entry name" value="HELICASE_CTER"/>
    <property type="match status" value="1"/>
</dbReference>
<comment type="similarity">
    <text evidence="9">Belongs to the Lhr helicase family. Lhr-Core subfamily.</text>
</comment>
<name>A0A327R4Z0_9BACT</name>
<dbReference type="GO" id="GO:0006281">
    <property type="term" value="P:DNA repair"/>
    <property type="evidence" value="ECO:0007669"/>
    <property type="project" value="UniProtKB-KW"/>
</dbReference>
<keyword evidence="7" id="KW-0234">DNA repair</keyword>
<dbReference type="InterPro" id="IPR011545">
    <property type="entry name" value="DEAD/DEAH_box_helicase_dom"/>
</dbReference>
<evidence type="ECO:0000259" key="11">
    <source>
        <dbReference type="PROSITE" id="PS51194"/>
    </source>
</evidence>
<dbReference type="GO" id="GO:0005524">
    <property type="term" value="F:ATP binding"/>
    <property type="evidence" value="ECO:0007669"/>
    <property type="project" value="UniProtKB-KW"/>
</dbReference>
<feature type="domain" description="Helicase C-terminal" evidence="11">
    <location>
        <begin position="250"/>
        <end position="398"/>
    </location>
</feature>
<dbReference type="Proteomes" id="UP000249547">
    <property type="component" value="Unassembled WGS sequence"/>
</dbReference>
<dbReference type="InterPro" id="IPR052511">
    <property type="entry name" value="ATP-dep_Helicase"/>
</dbReference>
<dbReference type="Pfam" id="PF08494">
    <property type="entry name" value="DEAD_assoc"/>
    <property type="match status" value="1"/>
</dbReference>
<dbReference type="Pfam" id="PF19306">
    <property type="entry name" value="WHD_Lhr"/>
    <property type="match status" value="1"/>
</dbReference>
<dbReference type="GO" id="GO:0016887">
    <property type="term" value="F:ATP hydrolysis activity"/>
    <property type="evidence" value="ECO:0007669"/>
    <property type="project" value="TreeGrafter"/>
</dbReference>
<dbReference type="Pfam" id="PF00270">
    <property type="entry name" value="DEAD"/>
    <property type="match status" value="1"/>
</dbReference>
<keyword evidence="4 12" id="KW-0347">Helicase</keyword>
<dbReference type="SUPFAM" id="SSF52540">
    <property type="entry name" value="P-loop containing nucleoside triphosphate hydrolases"/>
    <property type="match status" value="1"/>
</dbReference>
<keyword evidence="3" id="KW-0378">Hydrolase</keyword>
<dbReference type="PANTHER" id="PTHR47962:SF3">
    <property type="entry name" value="LARGE ATP-DEPENDENT HELICASE-RELATED PROTEIN"/>
    <property type="match status" value="1"/>
</dbReference>
<keyword evidence="6" id="KW-0238">DNA-binding</keyword>
<dbReference type="InterPro" id="IPR014001">
    <property type="entry name" value="Helicase_ATP-bd"/>
</dbReference>
<dbReference type="PIRSF" id="PIRSF037307">
    <property type="entry name" value="Lhr-like_helic_prd"/>
    <property type="match status" value="1"/>
</dbReference>
<dbReference type="InterPro" id="IPR001650">
    <property type="entry name" value="Helicase_C-like"/>
</dbReference>
<evidence type="ECO:0000256" key="8">
    <source>
        <dbReference type="ARBA" id="ARBA00023235"/>
    </source>
</evidence>
<dbReference type="Pfam" id="PF00271">
    <property type="entry name" value="Helicase_C"/>
    <property type="match status" value="1"/>
</dbReference>
<keyword evidence="1" id="KW-0547">Nucleotide-binding</keyword>
<dbReference type="OrthoDB" id="9815222at2"/>
<dbReference type="InterPro" id="IPR017170">
    <property type="entry name" value="Lhr-like"/>
</dbReference>
<evidence type="ECO:0000256" key="1">
    <source>
        <dbReference type="ARBA" id="ARBA00022741"/>
    </source>
</evidence>
<dbReference type="GO" id="GO:0004386">
    <property type="term" value="F:helicase activity"/>
    <property type="evidence" value="ECO:0007669"/>
    <property type="project" value="UniProtKB-KW"/>
</dbReference>
<evidence type="ECO:0000256" key="6">
    <source>
        <dbReference type="ARBA" id="ARBA00023125"/>
    </source>
</evidence>
<dbReference type="SMART" id="SM00487">
    <property type="entry name" value="DEXDc"/>
    <property type="match status" value="1"/>
</dbReference>
<evidence type="ECO:0000256" key="9">
    <source>
        <dbReference type="ARBA" id="ARBA00093467"/>
    </source>
</evidence>
<dbReference type="CDD" id="cd18796">
    <property type="entry name" value="SF2_C_LHR"/>
    <property type="match status" value="1"/>
</dbReference>
<dbReference type="InterPro" id="IPR026362">
    <property type="entry name" value="DEXH_lig_assoc"/>
</dbReference>
<dbReference type="InterPro" id="IPR027417">
    <property type="entry name" value="P-loop_NTPase"/>
</dbReference>
<dbReference type="InterPro" id="IPR013701">
    <property type="entry name" value="Lhr-like_DEAD/DEAH_assoc"/>
</dbReference>
<dbReference type="AlphaFoldDB" id="A0A327R4Z0"/>
<dbReference type="GO" id="GO:0003677">
    <property type="term" value="F:DNA binding"/>
    <property type="evidence" value="ECO:0007669"/>
    <property type="project" value="UniProtKB-KW"/>
</dbReference>